<feature type="compositionally biased region" description="Basic and acidic residues" evidence="5">
    <location>
        <begin position="804"/>
        <end position="813"/>
    </location>
</feature>
<feature type="transmembrane region" description="Helical" evidence="6">
    <location>
        <begin position="529"/>
        <end position="547"/>
    </location>
</feature>
<comment type="subcellular location">
    <subcellularLocation>
        <location evidence="1">Membrane</location>
        <topology evidence="1">Multi-pass membrane protein</topology>
    </subcellularLocation>
</comment>
<feature type="transmembrane region" description="Helical" evidence="6">
    <location>
        <begin position="428"/>
        <end position="448"/>
    </location>
</feature>
<keyword evidence="8" id="KW-0436">Ligase</keyword>
<evidence type="ECO:0000259" key="7">
    <source>
        <dbReference type="Pfam" id="PF04932"/>
    </source>
</evidence>
<dbReference type="PANTHER" id="PTHR37422">
    <property type="entry name" value="TEICHURONIC ACID BIOSYNTHESIS PROTEIN TUAE"/>
    <property type="match status" value="1"/>
</dbReference>
<feature type="transmembrane region" description="Helical" evidence="6">
    <location>
        <begin position="340"/>
        <end position="361"/>
    </location>
</feature>
<feature type="region of interest" description="Disordered" evidence="5">
    <location>
        <begin position="1"/>
        <end position="27"/>
    </location>
</feature>
<keyword evidence="3 6" id="KW-1133">Transmembrane helix</keyword>
<dbReference type="InterPro" id="IPR051533">
    <property type="entry name" value="WaaL-like"/>
</dbReference>
<accession>A0A5B9MJB5</accession>
<keyword evidence="2 6" id="KW-0812">Transmembrane</keyword>
<feature type="transmembrane region" description="Helical" evidence="6">
    <location>
        <begin position="39"/>
        <end position="58"/>
    </location>
</feature>
<feature type="transmembrane region" description="Helical" evidence="6">
    <location>
        <begin position="70"/>
        <end position="91"/>
    </location>
</feature>
<dbReference type="RefSeq" id="WP_147869361.1">
    <property type="nucleotide sequence ID" value="NZ_CP036264.1"/>
</dbReference>
<feature type="transmembrane region" description="Helical" evidence="6">
    <location>
        <begin position="600"/>
        <end position="619"/>
    </location>
</feature>
<gene>
    <name evidence="8" type="ORF">Mal15_41290</name>
</gene>
<feature type="compositionally biased region" description="Basic residues" evidence="5">
    <location>
        <begin position="1"/>
        <end position="10"/>
    </location>
</feature>
<evidence type="ECO:0000256" key="1">
    <source>
        <dbReference type="ARBA" id="ARBA00004141"/>
    </source>
</evidence>
<proteinExistence type="predicted"/>
<sequence>MAKTKQRVKPRKPEVAGQDASLPPRRDVAGDAVPAWAVWCRRLAAATLGGLVVYVAYHPSDSVLVESGDALWFCALSLIVWTLTLATEPMVRALRCSDSGASDLGRPPISASTLIGNGLVLDVLVWGLAVWMMAAALASCPPGNLRQATNEAWVWIAAAAVLTAARRLLADLSMCAVLFSLLAAVATAMAVHALHQEWISLPQTRAEYLADPEAVLRAAGVVAPRGSAARMVFANRLLDGGPTATFALANSLAAMMLVAALVPLALLRDSLSSTQVDGQASIGRAQTGWIRMTLVLIALIGVAALLATRSRSALVACLTAGLWIWIRGNRSADAKRFKTLATAVSITALVGGVVLVALLLWGDDEWMAAAPASLEFRLQYWKSTALLLLDHPWLGAGPGGFQAMYLQYRLPVANESIADPHNFVFETLAAGGLVGGLLLGLVAIAAVVTCRRGGAVEVAAGTDFESTASHFGSPQWMVYGALVSLGGVWGFSLLSGQWPDFQASVIALPSGIATGWLTHRCLRVATQPLIRLVAGAILLAVMTHLLVSGGWTVPGVAIVIWMAVASLGCVGACQGPANDSTRIDGIANQFERSRRGKSSLVALGVGVVLLACLRFESIIPVQQSQLALRRAEDAARRGMLSRVESESRRAVQADTWGSEAPRWRSEFLKGRLIELGNDRRARNQWQAVLQIALDRAGANPMLLRAAGEQHLHLYQCFGQTADLEAADRLVSEALAKNPTDLSLVAQAAVIADERSETAKAGVLADRARQLSGLGGNIVRDLGLQQILIAEKIGAPARRQPVSRSIKDRFRERPGLAGEPEPVPGRSNDTSE</sequence>
<feature type="transmembrane region" description="Helical" evidence="6">
    <location>
        <begin position="288"/>
        <end position="306"/>
    </location>
</feature>
<evidence type="ECO:0000256" key="3">
    <source>
        <dbReference type="ARBA" id="ARBA00022989"/>
    </source>
</evidence>
<reference evidence="8 9" key="1">
    <citation type="submission" date="2019-02" db="EMBL/GenBank/DDBJ databases">
        <title>Planctomycetal bacteria perform biofilm scaping via a novel small molecule.</title>
        <authorList>
            <person name="Jeske O."/>
            <person name="Boedeker C."/>
            <person name="Wiegand S."/>
            <person name="Breitling P."/>
            <person name="Kallscheuer N."/>
            <person name="Jogler M."/>
            <person name="Rohde M."/>
            <person name="Petersen J."/>
            <person name="Medema M.H."/>
            <person name="Surup F."/>
            <person name="Jogler C."/>
        </authorList>
    </citation>
    <scope>NUCLEOTIDE SEQUENCE [LARGE SCALE GENOMIC DNA]</scope>
    <source>
        <strain evidence="8 9">Mal15</strain>
    </source>
</reference>
<evidence type="ECO:0000313" key="9">
    <source>
        <dbReference type="Proteomes" id="UP000321353"/>
    </source>
</evidence>
<keyword evidence="9" id="KW-1185">Reference proteome</keyword>
<feature type="transmembrane region" description="Helical" evidence="6">
    <location>
        <begin position="501"/>
        <end position="517"/>
    </location>
</feature>
<evidence type="ECO:0000256" key="6">
    <source>
        <dbReference type="SAM" id="Phobius"/>
    </source>
</evidence>
<feature type="transmembrane region" description="Helical" evidence="6">
    <location>
        <begin position="152"/>
        <end position="169"/>
    </location>
</feature>
<feature type="transmembrane region" description="Helical" evidence="6">
    <location>
        <begin position="476"/>
        <end position="495"/>
    </location>
</feature>
<dbReference type="Proteomes" id="UP000321353">
    <property type="component" value="Chromosome"/>
</dbReference>
<dbReference type="GO" id="GO:0016874">
    <property type="term" value="F:ligase activity"/>
    <property type="evidence" value="ECO:0007669"/>
    <property type="project" value="UniProtKB-KW"/>
</dbReference>
<feature type="transmembrane region" description="Helical" evidence="6">
    <location>
        <begin position="246"/>
        <end position="267"/>
    </location>
</feature>
<feature type="region of interest" description="Disordered" evidence="5">
    <location>
        <begin position="795"/>
        <end position="831"/>
    </location>
</feature>
<dbReference type="PANTHER" id="PTHR37422:SF13">
    <property type="entry name" value="LIPOPOLYSACCHARIDE BIOSYNTHESIS PROTEIN PA4999-RELATED"/>
    <property type="match status" value="1"/>
</dbReference>
<feature type="transmembrane region" description="Helical" evidence="6">
    <location>
        <begin position="111"/>
        <end position="132"/>
    </location>
</feature>
<evidence type="ECO:0000256" key="2">
    <source>
        <dbReference type="ARBA" id="ARBA00022692"/>
    </source>
</evidence>
<dbReference type="KEGG" id="smam:Mal15_41290"/>
<organism evidence="8 9">
    <name type="scientific">Stieleria maiorica</name>
    <dbReference type="NCBI Taxonomy" id="2795974"/>
    <lineage>
        <taxon>Bacteria</taxon>
        <taxon>Pseudomonadati</taxon>
        <taxon>Planctomycetota</taxon>
        <taxon>Planctomycetia</taxon>
        <taxon>Pirellulales</taxon>
        <taxon>Pirellulaceae</taxon>
        <taxon>Stieleria</taxon>
    </lineage>
</organism>
<dbReference type="Pfam" id="PF04932">
    <property type="entry name" value="Wzy_C"/>
    <property type="match status" value="1"/>
</dbReference>
<dbReference type="InterPro" id="IPR007016">
    <property type="entry name" value="O-antigen_ligase-rel_domated"/>
</dbReference>
<feature type="transmembrane region" description="Helical" evidence="6">
    <location>
        <begin position="176"/>
        <end position="195"/>
    </location>
</feature>
<evidence type="ECO:0000256" key="5">
    <source>
        <dbReference type="SAM" id="MobiDB-lite"/>
    </source>
</evidence>
<dbReference type="EMBL" id="CP036264">
    <property type="protein sequence ID" value="QEG00061.1"/>
    <property type="molecule type" value="Genomic_DNA"/>
</dbReference>
<feature type="domain" description="O-antigen ligase-related" evidence="7">
    <location>
        <begin position="297"/>
        <end position="439"/>
    </location>
</feature>
<feature type="transmembrane region" description="Helical" evidence="6">
    <location>
        <begin position="312"/>
        <end position="328"/>
    </location>
</feature>
<keyword evidence="4 6" id="KW-0472">Membrane</keyword>
<evidence type="ECO:0000256" key="4">
    <source>
        <dbReference type="ARBA" id="ARBA00023136"/>
    </source>
</evidence>
<feature type="transmembrane region" description="Helical" evidence="6">
    <location>
        <begin position="553"/>
        <end position="573"/>
    </location>
</feature>
<dbReference type="AlphaFoldDB" id="A0A5B9MJB5"/>
<evidence type="ECO:0000313" key="8">
    <source>
        <dbReference type="EMBL" id="QEG00061.1"/>
    </source>
</evidence>
<name>A0A5B9MJB5_9BACT</name>
<protein>
    <submittedName>
        <fullName evidence="8">O-Antigen ligase</fullName>
    </submittedName>
</protein>
<dbReference type="GO" id="GO:0016020">
    <property type="term" value="C:membrane"/>
    <property type="evidence" value="ECO:0007669"/>
    <property type="project" value="UniProtKB-SubCell"/>
</dbReference>